<dbReference type="PROSITE" id="PS50975">
    <property type="entry name" value="ATP_GRASP"/>
    <property type="match status" value="1"/>
</dbReference>
<protein>
    <submittedName>
        <fullName evidence="4">ATP-grasp fold amidoligase family protein</fullName>
    </submittedName>
</protein>
<organism evidence="3 5">
    <name type="scientific">Corynebacterium curieae</name>
    <dbReference type="NCBI Taxonomy" id="2913500"/>
    <lineage>
        <taxon>Bacteria</taxon>
        <taxon>Bacillati</taxon>
        <taxon>Actinomycetota</taxon>
        <taxon>Actinomycetes</taxon>
        <taxon>Mycobacteriales</taxon>
        <taxon>Corynebacteriaceae</taxon>
        <taxon>Corynebacterium</taxon>
    </lineage>
</organism>
<keyword evidence="6" id="KW-1185">Reference proteome</keyword>
<dbReference type="Pfam" id="PF14305">
    <property type="entry name" value="ATPgrasp_TupA"/>
    <property type="match status" value="1"/>
</dbReference>
<evidence type="ECO:0000313" key="3">
    <source>
        <dbReference type="EMBL" id="MCZ9306416.1"/>
    </source>
</evidence>
<dbReference type="EMBL" id="JAKMUU010000001">
    <property type="protein sequence ID" value="MCZ9306416.1"/>
    <property type="molecule type" value="Genomic_DNA"/>
</dbReference>
<accession>A0A9X3M8Y4</accession>
<evidence type="ECO:0000313" key="4">
    <source>
        <dbReference type="EMBL" id="MDV2424015.1"/>
    </source>
</evidence>
<keyword evidence="1" id="KW-0547">Nucleotide-binding</keyword>
<dbReference type="Gene3D" id="3.30.470.20">
    <property type="entry name" value="ATP-grasp fold, B domain"/>
    <property type="match status" value="1"/>
</dbReference>
<evidence type="ECO:0000256" key="1">
    <source>
        <dbReference type="PROSITE-ProRule" id="PRU00409"/>
    </source>
</evidence>
<keyword evidence="1" id="KW-0067">ATP-binding</keyword>
<dbReference type="RefSeq" id="WP_269945625.1">
    <property type="nucleotide sequence ID" value="NZ_JAKMUU010000001.1"/>
</dbReference>
<dbReference type="GO" id="GO:0005524">
    <property type="term" value="F:ATP binding"/>
    <property type="evidence" value="ECO:0007669"/>
    <property type="project" value="UniProtKB-UniRule"/>
</dbReference>
<feature type="domain" description="ATP-grasp" evidence="2">
    <location>
        <begin position="30"/>
        <end position="263"/>
    </location>
</feature>
<comment type="caution">
    <text evidence="3">The sequence shown here is derived from an EMBL/GenBank/DDBJ whole genome shotgun (WGS) entry which is preliminary data.</text>
</comment>
<evidence type="ECO:0000313" key="6">
    <source>
        <dbReference type="Proteomes" id="UP001185631"/>
    </source>
</evidence>
<dbReference type="Proteomes" id="UP001185631">
    <property type="component" value="Unassembled WGS sequence"/>
</dbReference>
<evidence type="ECO:0000259" key="2">
    <source>
        <dbReference type="PROSITE" id="PS50975"/>
    </source>
</evidence>
<reference evidence="3" key="1">
    <citation type="submission" date="2022-02" db="EMBL/GenBank/DDBJ databases">
        <title>Corynebacterium sp. from urogenital microbiome.</title>
        <authorList>
            <person name="Cappelli E.A."/>
            <person name="Ribeiro T.G."/>
            <person name="Peixe L."/>
        </authorList>
    </citation>
    <scope>NUCLEOTIDE SEQUENCE</scope>
    <source>
        <strain evidence="3">C8Ua_181</strain>
    </source>
</reference>
<name>A0A9X3M8Y4_9CORY</name>
<sequence>MTRWTDFIKARNSGEEPGAPWWVNDKVKLHKWAKSNEFPMPKILRSWATPEELELTDLPKRFVLKPSVMFSTWGVMLLEQLPDGNYWESLRERRLTTEQILSEQQRAYERCKYKGAYRLIVEERVDSPDKEQAIPLDYKVYSFYGQTYLVHQINRNHSPIRMNFFDGKFNPLDLENSIISDWNTRDLDALVRPSDWQQLLQIARNVTLKLETPFMSVDMFVSSDGPVIGELTPSPGDAFYGNNFRLSEQFDLFLGEQWTAATERIANAN</sequence>
<reference evidence="4 6" key="2">
    <citation type="submission" date="2023-08" db="EMBL/GenBank/DDBJ databases">
        <title>Genomic characterization of the C. tuberculostearicum species complex, a ubiquitous member of the human skin microbiome.</title>
        <authorList>
            <person name="Ahmed N."/>
            <person name="Deming C."/>
            <person name="Conlan S."/>
            <person name="Segre J."/>
        </authorList>
    </citation>
    <scope>NUCLEOTIDE SEQUENCE [LARGE SCALE GENOMIC DNA]</scope>
    <source>
        <strain evidence="4 6">CTNIH19</strain>
    </source>
</reference>
<dbReference type="GO" id="GO:0046872">
    <property type="term" value="F:metal ion binding"/>
    <property type="evidence" value="ECO:0007669"/>
    <property type="project" value="InterPro"/>
</dbReference>
<dbReference type="Proteomes" id="UP001146430">
    <property type="component" value="Unassembled WGS sequence"/>
</dbReference>
<dbReference type="InterPro" id="IPR029465">
    <property type="entry name" value="ATPgrasp_TupA"/>
</dbReference>
<gene>
    <name evidence="3" type="ORF">L8V01_02810</name>
    <name evidence="4" type="ORF">RAE13_06260</name>
</gene>
<dbReference type="InterPro" id="IPR011761">
    <property type="entry name" value="ATP-grasp"/>
</dbReference>
<dbReference type="EMBL" id="JAVBID010000006">
    <property type="protein sequence ID" value="MDV2424015.1"/>
    <property type="molecule type" value="Genomic_DNA"/>
</dbReference>
<dbReference type="SUPFAM" id="SSF56059">
    <property type="entry name" value="Glutathione synthetase ATP-binding domain-like"/>
    <property type="match status" value="1"/>
</dbReference>
<evidence type="ECO:0000313" key="5">
    <source>
        <dbReference type="Proteomes" id="UP001146430"/>
    </source>
</evidence>
<dbReference type="AlphaFoldDB" id="A0A9X3M8Y4"/>
<proteinExistence type="predicted"/>